<name>A0ABR2Z663_9AGAR</name>
<evidence type="ECO:0000313" key="2">
    <source>
        <dbReference type="Proteomes" id="UP001437256"/>
    </source>
</evidence>
<evidence type="ECO:0000313" key="1">
    <source>
        <dbReference type="EMBL" id="KAL0056752.1"/>
    </source>
</evidence>
<gene>
    <name evidence="1" type="ORF">AAF712_016639</name>
</gene>
<keyword evidence="2" id="KW-1185">Reference proteome</keyword>
<sequence>MASGFHTPSFISRRQFLPSHSRIMSATYLLEERDGSSLITNDTSTPSALLDRSFFDGLHDRFGQHSEELRSERYEALPAIDLAPHHPLLFKAFPGRATYPSLHRPPHLVRTKKRPAKETLTKEQILLYSAPRVSETEGGVTTVKAYARSSGSDELGAHTYVDANFDASWCLEIQILTSGYMSWYFGRPSSLTLPLPTVSVSPAFSSSELQYYLSVSLSGMYLPISEIKFGV</sequence>
<accession>A0ABR2Z663</accession>
<protein>
    <submittedName>
        <fullName evidence="1">Uncharacterized protein</fullName>
    </submittedName>
</protein>
<dbReference type="Proteomes" id="UP001437256">
    <property type="component" value="Unassembled WGS sequence"/>
</dbReference>
<proteinExistence type="predicted"/>
<comment type="caution">
    <text evidence="1">The sequence shown here is derived from an EMBL/GenBank/DDBJ whole genome shotgun (WGS) entry which is preliminary data.</text>
</comment>
<reference evidence="1 2" key="1">
    <citation type="submission" date="2024-05" db="EMBL/GenBank/DDBJ databases">
        <title>A draft genome resource for the thread blight pathogen Marasmius tenuissimus strain MS-2.</title>
        <authorList>
            <person name="Yulfo-Soto G.E."/>
            <person name="Baruah I.K."/>
            <person name="Amoako-Attah I."/>
            <person name="Bukari Y."/>
            <person name="Meinhardt L.W."/>
            <person name="Bailey B.A."/>
            <person name="Cohen S.P."/>
        </authorList>
    </citation>
    <scope>NUCLEOTIDE SEQUENCE [LARGE SCALE GENOMIC DNA]</scope>
    <source>
        <strain evidence="1 2">MS-2</strain>
    </source>
</reference>
<organism evidence="1 2">
    <name type="scientific">Marasmius tenuissimus</name>
    <dbReference type="NCBI Taxonomy" id="585030"/>
    <lineage>
        <taxon>Eukaryota</taxon>
        <taxon>Fungi</taxon>
        <taxon>Dikarya</taxon>
        <taxon>Basidiomycota</taxon>
        <taxon>Agaricomycotina</taxon>
        <taxon>Agaricomycetes</taxon>
        <taxon>Agaricomycetidae</taxon>
        <taxon>Agaricales</taxon>
        <taxon>Marasmiineae</taxon>
        <taxon>Marasmiaceae</taxon>
        <taxon>Marasmius</taxon>
    </lineage>
</organism>
<dbReference type="EMBL" id="JBBXMP010000994">
    <property type="protein sequence ID" value="KAL0056752.1"/>
    <property type="molecule type" value="Genomic_DNA"/>
</dbReference>